<reference evidence="1 2" key="1">
    <citation type="journal article" date="2019" name="Commun. Biol.">
        <title>The bagworm genome reveals a unique fibroin gene that provides high tensile strength.</title>
        <authorList>
            <person name="Kono N."/>
            <person name="Nakamura H."/>
            <person name="Ohtoshi R."/>
            <person name="Tomita M."/>
            <person name="Numata K."/>
            <person name="Arakawa K."/>
        </authorList>
    </citation>
    <scope>NUCLEOTIDE SEQUENCE [LARGE SCALE GENOMIC DNA]</scope>
</reference>
<comment type="caution">
    <text evidence="1">The sequence shown here is derived from an EMBL/GenBank/DDBJ whole genome shotgun (WGS) entry which is preliminary data.</text>
</comment>
<gene>
    <name evidence="1" type="ORF">EVAR_99717_1</name>
</gene>
<sequence>MPGMLGIESGLIFTAAKTVHRLVYCEISRITVAENQHLHSKISPLTVYSLPAPGRSGPGAAHASLSPSVRPSGLRRRRVHACFSAHKNVAT</sequence>
<keyword evidence="2" id="KW-1185">Reference proteome</keyword>
<evidence type="ECO:0000313" key="2">
    <source>
        <dbReference type="Proteomes" id="UP000299102"/>
    </source>
</evidence>
<dbReference type="EMBL" id="BGZK01001911">
    <property type="protein sequence ID" value="GBP88164.1"/>
    <property type="molecule type" value="Genomic_DNA"/>
</dbReference>
<accession>A0A4C1ZM56</accession>
<organism evidence="1 2">
    <name type="scientific">Eumeta variegata</name>
    <name type="common">Bagworm moth</name>
    <name type="synonym">Eumeta japonica</name>
    <dbReference type="NCBI Taxonomy" id="151549"/>
    <lineage>
        <taxon>Eukaryota</taxon>
        <taxon>Metazoa</taxon>
        <taxon>Ecdysozoa</taxon>
        <taxon>Arthropoda</taxon>
        <taxon>Hexapoda</taxon>
        <taxon>Insecta</taxon>
        <taxon>Pterygota</taxon>
        <taxon>Neoptera</taxon>
        <taxon>Endopterygota</taxon>
        <taxon>Lepidoptera</taxon>
        <taxon>Glossata</taxon>
        <taxon>Ditrysia</taxon>
        <taxon>Tineoidea</taxon>
        <taxon>Psychidae</taxon>
        <taxon>Oiketicinae</taxon>
        <taxon>Eumeta</taxon>
    </lineage>
</organism>
<dbReference type="Proteomes" id="UP000299102">
    <property type="component" value="Unassembled WGS sequence"/>
</dbReference>
<evidence type="ECO:0000313" key="1">
    <source>
        <dbReference type="EMBL" id="GBP88164.1"/>
    </source>
</evidence>
<proteinExistence type="predicted"/>
<protein>
    <submittedName>
        <fullName evidence="1">Uncharacterized protein</fullName>
    </submittedName>
</protein>
<name>A0A4C1ZM56_EUMVA</name>
<dbReference type="AlphaFoldDB" id="A0A4C1ZM56"/>